<comment type="caution">
    <text evidence="2">The sequence shown here is derived from an EMBL/GenBank/DDBJ whole genome shotgun (WGS) entry which is preliminary data.</text>
</comment>
<evidence type="ECO:0000313" key="2">
    <source>
        <dbReference type="EMBL" id="MPC42620.1"/>
    </source>
</evidence>
<evidence type="ECO:0000313" key="3">
    <source>
        <dbReference type="Proteomes" id="UP000324222"/>
    </source>
</evidence>
<dbReference type="Proteomes" id="UP000324222">
    <property type="component" value="Unassembled WGS sequence"/>
</dbReference>
<feature type="region of interest" description="Disordered" evidence="1">
    <location>
        <begin position="26"/>
        <end position="65"/>
    </location>
</feature>
<proteinExistence type="predicted"/>
<accession>A0A5B7F5B5</accession>
<protein>
    <submittedName>
        <fullName evidence="2">Uncharacterized protein</fullName>
    </submittedName>
</protein>
<name>A0A5B7F5B5_PORTR</name>
<reference evidence="2 3" key="1">
    <citation type="submission" date="2019-05" db="EMBL/GenBank/DDBJ databases">
        <title>Another draft genome of Portunus trituberculatus and its Hox gene families provides insights of decapod evolution.</title>
        <authorList>
            <person name="Jeong J.-H."/>
            <person name="Song I."/>
            <person name="Kim S."/>
            <person name="Choi T."/>
            <person name="Kim D."/>
            <person name="Ryu S."/>
            <person name="Kim W."/>
        </authorList>
    </citation>
    <scope>NUCLEOTIDE SEQUENCE [LARGE SCALE GENOMIC DNA]</scope>
    <source>
        <tissue evidence="2">Muscle</tissue>
    </source>
</reference>
<evidence type="ECO:0000256" key="1">
    <source>
        <dbReference type="SAM" id="MobiDB-lite"/>
    </source>
</evidence>
<dbReference type="AlphaFoldDB" id="A0A5B7F5B5"/>
<feature type="compositionally biased region" description="Low complexity" evidence="1">
    <location>
        <begin position="43"/>
        <end position="60"/>
    </location>
</feature>
<keyword evidence="3" id="KW-1185">Reference proteome</keyword>
<organism evidence="2 3">
    <name type="scientific">Portunus trituberculatus</name>
    <name type="common">Swimming crab</name>
    <name type="synonym">Neptunus trituberculatus</name>
    <dbReference type="NCBI Taxonomy" id="210409"/>
    <lineage>
        <taxon>Eukaryota</taxon>
        <taxon>Metazoa</taxon>
        <taxon>Ecdysozoa</taxon>
        <taxon>Arthropoda</taxon>
        <taxon>Crustacea</taxon>
        <taxon>Multicrustacea</taxon>
        <taxon>Malacostraca</taxon>
        <taxon>Eumalacostraca</taxon>
        <taxon>Eucarida</taxon>
        <taxon>Decapoda</taxon>
        <taxon>Pleocyemata</taxon>
        <taxon>Brachyura</taxon>
        <taxon>Eubrachyura</taxon>
        <taxon>Portunoidea</taxon>
        <taxon>Portunidae</taxon>
        <taxon>Portuninae</taxon>
        <taxon>Portunus</taxon>
    </lineage>
</organism>
<sequence length="97" mass="10623">MRRGKQRLDIDTTLIHGIKPLNISRRNISLSVPSRPRPPPLSQPSSAQPSPSHLSPAQPSHGERKAVIILRGVAVSARILGARLDNSRQQPRGSETR</sequence>
<dbReference type="EMBL" id="VSRR010005503">
    <property type="protein sequence ID" value="MPC42620.1"/>
    <property type="molecule type" value="Genomic_DNA"/>
</dbReference>
<gene>
    <name evidence="2" type="ORF">E2C01_036244</name>
</gene>